<evidence type="ECO:0000256" key="12">
    <source>
        <dbReference type="PROSITE-ProRule" id="PRU00560"/>
    </source>
</evidence>
<organism evidence="15 16">
    <name type="scientific">Candidatus Lambdaproteobacteria bacterium RIFOXYD2_FULL_50_16</name>
    <dbReference type="NCBI Taxonomy" id="1817772"/>
    <lineage>
        <taxon>Bacteria</taxon>
        <taxon>Pseudomonadati</taxon>
        <taxon>Pseudomonadota</taxon>
        <taxon>Candidatus Lambdaproteobacteria</taxon>
    </lineage>
</organism>
<dbReference type="InterPro" id="IPR014017">
    <property type="entry name" value="DNA_helicase_UvrD-like_C"/>
</dbReference>
<gene>
    <name evidence="15" type="ORF">A2527_10650</name>
</gene>
<evidence type="ECO:0000256" key="1">
    <source>
        <dbReference type="ARBA" id="ARBA00009922"/>
    </source>
</evidence>
<comment type="similarity">
    <text evidence="1">Belongs to the helicase family. UvrD subfamily.</text>
</comment>
<dbReference type="InterPro" id="IPR013986">
    <property type="entry name" value="DExx_box_DNA_helicase_dom_sf"/>
</dbReference>
<keyword evidence="3 12" id="KW-0378">Hydrolase</keyword>
<evidence type="ECO:0000256" key="11">
    <source>
        <dbReference type="ARBA" id="ARBA00048988"/>
    </source>
</evidence>
<reference evidence="15 16" key="1">
    <citation type="journal article" date="2016" name="Nat. Commun.">
        <title>Thousands of microbial genomes shed light on interconnected biogeochemical processes in an aquifer system.</title>
        <authorList>
            <person name="Anantharaman K."/>
            <person name="Brown C.T."/>
            <person name="Hug L.A."/>
            <person name="Sharon I."/>
            <person name="Castelle C.J."/>
            <person name="Probst A.J."/>
            <person name="Thomas B.C."/>
            <person name="Singh A."/>
            <person name="Wilkins M.J."/>
            <person name="Karaoz U."/>
            <person name="Brodie E.L."/>
            <person name="Williams K.H."/>
            <person name="Hubbard S.S."/>
            <person name="Banfield J.F."/>
        </authorList>
    </citation>
    <scope>NUCLEOTIDE SEQUENCE [LARGE SCALE GENOMIC DNA]</scope>
</reference>
<comment type="caution">
    <text evidence="15">The sequence shown here is derived from an EMBL/GenBank/DDBJ whole genome shotgun (WGS) entry which is preliminary data.</text>
</comment>
<dbReference type="GO" id="GO:0033202">
    <property type="term" value="C:DNA helicase complex"/>
    <property type="evidence" value="ECO:0007669"/>
    <property type="project" value="TreeGrafter"/>
</dbReference>
<keyword evidence="7" id="KW-0413">Isomerase</keyword>
<dbReference type="SUPFAM" id="SSF52540">
    <property type="entry name" value="P-loop containing nucleoside triphosphate hydrolases"/>
    <property type="match status" value="1"/>
</dbReference>
<dbReference type="Gene3D" id="3.40.50.300">
    <property type="entry name" value="P-loop containing nucleotide triphosphate hydrolases"/>
    <property type="match status" value="2"/>
</dbReference>
<evidence type="ECO:0000313" key="16">
    <source>
        <dbReference type="Proteomes" id="UP000178449"/>
    </source>
</evidence>
<dbReference type="CDD" id="cd17932">
    <property type="entry name" value="DEXQc_UvrD"/>
    <property type="match status" value="1"/>
</dbReference>
<dbReference type="GO" id="GO:0005829">
    <property type="term" value="C:cytosol"/>
    <property type="evidence" value="ECO:0007669"/>
    <property type="project" value="TreeGrafter"/>
</dbReference>
<dbReference type="EC" id="5.6.2.4" evidence="9"/>
<evidence type="ECO:0000256" key="9">
    <source>
        <dbReference type="ARBA" id="ARBA00034808"/>
    </source>
</evidence>
<evidence type="ECO:0000313" key="15">
    <source>
        <dbReference type="EMBL" id="OGG97285.1"/>
    </source>
</evidence>
<evidence type="ECO:0000256" key="10">
    <source>
        <dbReference type="ARBA" id="ARBA00034923"/>
    </source>
</evidence>
<feature type="binding site" evidence="12">
    <location>
        <begin position="27"/>
        <end position="34"/>
    </location>
    <ligand>
        <name>ATP</name>
        <dbReference type="ChEBI" id="CHEBI:30616"/>
    </ligand>
</feature>
<evidence type="ECO:0000256" key="7">
    <source>
        <dbReference type="ARBA" id="ARBA00023235"/>
    </source>
</evidence>
<dbReference type="InterPro" id="IPR000212">
    <property type="entry name" value="DNA_helicase_UvrD/REP"/>
</dbReference>
<comment type="catalytic activity">
    <reaction evidence="11">
        <text>ATP + H2O = ADP + phosphate + H(+)</text>
        <dbReference type="Rhea" id="RHEA:13065"/>
        <dbReference type="ChEBI" id="CHEBI:15377"/>
        <dbReference type="ChEBI" id="CHEBI:15378"/>
        <dbReference type="ChEBI" id="CHEBI:30616"/>
        <dbReference type="ChEBI" id="CHEBI:43474"/>
        <dbReference type="ChEBI" id="CHEBI:456216"/>
        <dbReference type="EC" id="5.6.2.4"/>
    </reaction>
</comment>
<dbReference type="Pfam" id="PF13361">
    <property type="entry name" value="UvrD_C"/>
    <property type="match status" value="1"/>
</dbReference>
<dbReference type="Gene3D" id="1.10.486.10">
    <property type="entry name" value="PCRA, domain 4"/>
    <property type="match status" value="1"/>
</dbReference>
<dbReference type="PANTHER" id="PTHR11070">
    <property type="entry name" value="UVRD / RECB / PCRA DNA HELICASE FAMILY MEMBER"/>
    <property type="match status" value="1"/>
</dbReference>
<evidence type="ECO:0000256" key="8">
    <source>
        <dbReference type="ARBA" id="ARBA00034617"/>
    </source>
</evidence>
<dbReference type="InterPro" id="IPR014016">
    <property type="entry name" value="UvrD-like_ATP-bd"/>
</dbReference>
<evidence type="ECO:0000256" key="5">
    <source>
        <dbReference type="ARBA" id="ARBA00022840"/>
    </source>
</evidence>
<evidence type="ECO:0000259" key="13">
    <source>
        <dbReference type="PROSITE" id="PS51198"/>
    </source>
</evidence>
<keyword evidence="2 12" id="KW-0547">Nucleotide-binding</keyword>
<dbReference type="GO" id="GO:0016887">
    <property type="term" value="F:ATP hydrolysis activity"/>
    <property type="evidence" value="ECO:0007669"/>
    <property type="project" value="RHEA"/>
</dbReference>
<feature type="domain" description="UvrD-like helicase C-terminal" evidence="14">
    <location>
        <begin position="285"/>
        <end position="562"/>
    </location>
</feature>
<keyword evidence="6" id="KW-0238">DNA-binding</keyword>
<evidence type="ECO:0000256" key="4">
    <source>
        <dbReference type="ARBA" id="ARBA00022806"/>
    </source>
</evidence>
<evidence type="ECO:0000256" key="2">
    <source>
        <dbReference type="ARBA" id="ARBA00022741"/>
    </source>
</evidence>
<keyword evidence="5 12" id="KW-0067">ATP-binding</keyword>
<protein>
    <recommendedName>
        <fullName evidence="9">DNA 3'-5' helicase</fullName>
        <ecNumber evidence="9">5.6.2.4</ecNumber>
    </recommendedName>
    <alternativeName>
        <fullName evidence="10">DNA 3'-5' helicase II</fullName>
    </alternativeName>
</protein>
<dbReference type="Pfam" id="PF00580">
    <property type="entry name" value="UvrD-helicase"/>
    <property type="match status" value="1"/>
</dbReference>
<dbReference type="PROSITE" id="PS51198">
    <property type="entry name" value="UVRD_HELICASE_ATP_BIND"/>
    <property type="match status" value="1"/>
</dbReference>
<comment type="catalytic activity">
    <reaction evidence="8">
        <text>Couples ATP hydrolysis with the unwinding of duplex DNA by translocating in the 3'-5' direction.</text>
        <dbReference type="EC" id="5.6.2.4"/>
    </reaction>
</comment>
<name>A0A1F6GGN7_9PROT</name>
<evidence type="ECO:0000259" key="14">
    <source>
        <dbReference type="PROSITE" id="PS51217"/>
    </source>
</evidence>
<dbReference type="Gene3D" id="1.10.10.160">
    <property type="match status" value="1"/>
</dbReference>
<dbReference type="PANTHER" id="PTHR11070:SF2">
    <property type="entry name" value="ATP-DEPENDENT DNA HELICASE SRS2"/>
    <property type="match status" value="1"/>
</dbReference>
<dbReference type="Proteomes" id="UP000178449">
    <property type="component" value="Unassembled WGS sequence"/>
</dbReference>
<keyword evidence="4 12" id="KW-0347">Helicase</keyword>
<evidence type="ECO:0000256" key="6">
    <source>
        <dbReference type="ARBA" id="ARBA00023125"/>
    </source>
</evidence>
<dbReference type="EMBL" id="MFNE01000001">
    <property type="protein sequence ID" value="OGG97285.1"/>
    <property type="molecule type" value="Genomic_DNA"/>
</dbReference>
<dbReference type="GO" id="GO:0005524">
    <property type="term" value="F:ATP binding"/>
    <property type="evidence" value="ECO:0007669"/>
    <property type="project" value="UniProtKB-UniRule"/>
</dbReference>
<dbReference type="GO" id="GO:0000725">
    <property type="term" value="P:recombinational repair"/>
    <property type="evidence" value="ECO:0007669"/>
    <property type="project" value="TreeGrafter"/>
</dbReference>
<sequence>MSFDLSSLNPQQRQAVTLIDRPLLLLAGAGSGKTRVITFRIAHLIERGIPAKKILALTFTNKAAGEMAERVKELLGPQGRGVTVTTFHSLCVRFLREYIHLLGYQKDFVIFDTAGQMACVKNCLEEIDLDSSPANVKSIYFEIMKHKGDGLKPKDLTDQTKNPHAVQLGKLYLEYNKHLKDYNALDFEDILYKGLELFEAFPSEVEPLFERYHQVMVDEYQDTNRVQYRLIKFLSERRRRLCVVGDDDQSIYGWRGADLRNILDFQKDYPDAEVIRLEQNYRSTDVILKAANSVIENNGSRMAKTLWTSDQNGAPLRWVKMPTVAEELDEVIHRCQVFRIRHSAKWSDFAFLYRSNFQSRAIEEALREASIPYQMIGGTKFFDRKEIQDCLAYLRFLHNPKDEVSLFRILNYPRRGIGKSSVEAIGKARQDGRGFYEVMTRAGYLTDLGPRELESIASFVSLVEEHKIRLNEGEPYALVFKELFERMDIEGEIVRSEKDEGKSEKKVTNYLEFINTLYLYGERREGSALNDFLDYVSLFTDQDGLDEKADKVNLLTVHSAKGLEFTLVALVGMTEDQFPSKRSVQDGQIEEERRLFYVAMTRAKKELVLSMSDSRMYYGEYIKNQPSRFIKEIKPELFEKPPFAEEAPEKSEARKADARADFFARLKKS</sequence>
<dbReference type="AlphaFoldDB" id="A0A1F6GGN7"/>
<dbReference type="GO" id="GO:0043138">
    <property type="term" value="F:3'-5' DNA helicase activity"/>
    <property type="evidence" value="ECO:0007669"/>
    <property type="project" value="UniProtKB-EC"/>
</dbReference>
<proteinExistence type="inferred from homology"/>
<evidence type="ECO:0000256" key="3">
    <source>
        <dbReference type="ARBA" id="ARBA00022801"/>
    </source>
</evidence>
<feature type="domain" description="UvrD-like helicase ATP-binding" evidence="13">
    <location>
        <begin position="6"/>
        <end position="284"/>
    </location>
</feature>
<dbReference type="STRING" id="1817772.A2527_10650"/>
<accession>A0A1F6GGN7</accession>
<dbReference type="PROSITE" id="PS51217">
    <property type="entry name" value="UVRD_HELICASE_CTER"/>
    <property type="match status" value="1"/>
</dbReference>
<dbReference type="GO" id="GO:0003677">
    <property type="term" value="F:DNA binding"/>
    <property type="evidence" value="ECO:0007669"/>
    <property type="project" value="UniProtKB-KW"/>
</dbReference>
<dbReference type="InterPro" id="IPR027417">
    <property type="entry name" value="P-loop_NTPase"/>
</dbReference>